<evidence type="ECO:0000256" key="5">
    <source>
        <dbReference type="ARBA" id="ARBA00023004"/>
    </source>
</evidence>
<dbReference type="InterPro" id="IPR050294">
    <property type="entry name" value="RnfB_subfamily"/>
</dbReference>
<dbReference type="Gene3D" id="1.20.1440.230">
    <property type="entry name" value="NADH-ubiquinone oxidoreductase 51kDa subunit, iron-sulphur binding domain"/>
    <property type="match status" value="1"/>
</dbReference>
<evidence type="ECO:0000256" key="1">
    <source>
        <dbReference type="ARBA" id="ARBA00022448"/>
    </source>
</evidence>
<dbReference type="GO" id="GO:0050583">
    <property type="term" value="F:hydrogen dehydrogenase (NADP+) activity"/>
    <property type="evidence" value="ECO:0007669"/>
    <property type="project" value="UniProtKB-EC"/>
</dbReference>
<keyword evidence="5" id="KW-0408">Iron</keyword>
<accession>A0A4Y7RLV7</accession>
<dbReference type="GO" id="GO:0051539">
    <property type="term" value="F:4 iron, 4 sulfur cluster binding"/>
    <property type="evidence" value="ECO:0007669"/>
    <property type="project" value="UniProtKB-KW"/>
</dbReference>
<evidence type="ECO:0000256" key="3">
    <source>
        <dbReference type="ARBA" id="ARBA00022723"/>
    </source>
</evidence>
<dbReference type="FunFam" id="3.30.70.20:FF:000054">
    <property type="entry name" value="NADP-reducing hydrogenase subunit HndC"/>
    <property type="match status" value="1"/>
</dbReference>
<dbReference type="AlphaFoldDB" id="A0A4Y7RLV7"/>
<evidence type="ECO:0000256" key="4">
    <source>
        <dbReference type="ARBA" id="ARBA00022982"/>
    </source>
</evidence>
<dbReference type="EC" id="1.12.1.3" evidence="8"/>
<sequence length="116" mass="12422">MEDIDTLERLCRVIKSSALCGLGQTCPNPIATTLRYFKDEYVAHIKNHRCPAGVCSALLVYTILANKCTGCGACARTCPAGAISGEKKDPHVIDTAKCIKCGACIQKCKFDAIIKA</sequence>
<proteinExistence type="predicted"/>
<dbReference type="InterPro" id="IPR017900">
    <property type="entry name" value="4Fe4S_Fe_S_CS"/>
</dbReference>
<dbReference type="Pfam" id="PF10589">
    <property type="entry name" value="NADH_4Fe-4S"/>
    <property type="match status" value="1"/>
</dbReference>
<keyword evidence="2" id="KW-0004">4Fe-4S</keyword>
<dbReference type="InterPro" id="IPR019575">
    <property type="entry name" value="Nuop51_4Fe4S-bd"/>
</dbReference>
<protein>
    <submittedName>
        <fullName evidence="8">NADP-reducing hydrogenase subunit HndC</fullName>
        <ecNumber evidence="8">1.12.1.3</ecNumber>
    </submittedName>
</protein>
<evidence type="ECO:0000256" key="2">
    <source>
        <dbReference type="ARBA" id="ARBA00022485"/>
    </source>
</evidence>
<dbReference type="PROSITE" id="PS00198">
    <property type="entry name" value="4FE4S_FER_1"/>
    <property type="match status" value="1"/>
</dbReference>
<dbReference type="PROSITE" id="PS51379">
    <property type="entry name" value="4FE4S_FER_2"/>
    <property type="match status" value="2"/>
</dbReference>
<keyword evidence="8" id="KW-0560">Oxidoreductase</keyword>
<keyword evidence="3" id="KW-0479">Metal-binding</keyword>
<organism evidence="8 9">
    <name type="scientific">Pelotomaculum propionicicum</name>
    <dbReference type="NCBI Taxonomy" id="258475"/>
    <lineage>
        <taxon>Bacteria</taxon>
        <taxon>Bacillati</taxon>
        <taxon>Bacillota</taxon>
        <taxon>Clostridia</taxon>
        <taxon>Eubacteriales</taxon>
        <taxon>Desulfotomaculaceae</taxon>
        <taxon>Pelotomaculum</taxon>
    </lineage>
</organism>
<evidence type="ECO:0000313" key="8">
    <source>
        <dbReference type="EMBL" id="TEB09978.1"/>
    </source>
</evidence>
<keyword evidence="4" id="KW-0249">Electron transport</keyword>
<dbReference type="EMBL" id="QFFZ01000034">
    <property type="protein sequence ID" value="TEB09978.1"/>
    <property type="molecule type" value="Genomic_DNA"/>
</dbReference>
<dbReference type="SUPFAM" id="SSF54862">
    <property type="entry name" value="4Fe-4S ferredoxins"/>
    <property type="match status" value="1"/>
</dbReference>
<keyword evidence="1" id="KW-0813">Transport</keyword>
<gene>
    <name evidence="8" type="primary">hndC_5</name>
    <name evidence="8" type="ORF">Pmgp_02672</name>
</gene>
<evidence type="ECO:0000259" key="7">
    <source>
        <dbReference type="PROSITE" id="PS51379"/>
    </source>
</evidence>
<reference evidence="8 9" key="1">
    <citation type="journal article" date="2018" name="Environ. Microbiol.">
        <title>Novel energy conservation strategies and behaviour of Pelotomaculum schinkii driving syntrophic propionate catabolism.</title>
        <authorList>
            <person name="Hidalgo-Ahumada C.A.P."/>
            <person name="Nobu M.K."/>
            <person name="Narihiro T."/>
            <person name="Tamaki H."/>
            <person name="Liu W.T."/>
            <person name="Kamagata Y."/>
            <person name="Stams A.J.M."/>
            <person name="Imachi H."/>
            <person name="Sousa D.Z."/>
        </authorList>
    </citation>
    <scope>NUCLEOTIDE SEQUENCE [LARGE SCALE GENOMIC DNA]</scope>
    <source>
        <strain evidence="8 9">MGP</strain>
    </source>
</reference>
<name>A0A4Y7RLV7_9FIRM</name>
<dbReference type="InterPro" id="IPR037207">
    <property type="entry name" value="Nuop51_4Fe4S-bd_sf"/>
</dbReference>
<dbReference type="PANTHER" id="PTHR42859:SF10">
    <property type="entry name" value="DIMETHYLSULFOXIDE REDUCTASE CHAIN B"/>
    <property type="match status" value="1"/>
</dbReference>
<keyword evidence="6" id="KW-0411">Iron-sulfur</keyword>
<dbReference type="Pfam" id="PF13237">
    <property type="entry name" value="Fer4_10"/>
    <property type="match status" value="1"/>
</dbReference>
<dbReference type="PANTHER" id="PTHR42859">
    <property type="entry name" value="OXIDOREDUCTASE"/>
    <property type="match status" value="1"/>
</dbReference>
<keyword evidence="9" id="KW-1185">Reference proteome</keyword>
<feature type="domain" description="4Fe-4S ferredoxin-type" evidence="7">
    <location>
        <begin position="89"/>
        <end position="116"/>
    </location>
</feature>
<dbReference type="Gene3D" id="3.30.70.20">
    <property type="match status" value="2"/>
</dbReference>
<dbReference type="Proteomes" id="UP000297597">
    <property type="component" value="Unassembled WGS sequence"/>
</dbReference>
<dbReference type="GO" id="GO:0046872">
    <property type="term" value="F:metal ion binding"/>
    <property type="evidence" value="ECO:0007669"/>
    <property type="project" value="UniProtKB-KW"/>
</dbReference>
<comment type="caution">
    <text evidence="8">The sequence shown here is derived from an EMBL/GenBank/DDBJ whole genome shotgun (WGS) entry which is preliminary data.</text>
</comment>
<feature type="domain" description="4Fe-4S ferredoxin-type" evidence="7">
    <location>
        <begin position="59"/>
        <end position="88"/>
    </location>
</feature>
<evidence type="ECO:0000313" key="9">
    <source>
        <dbReference type="Proteomes" id="UP000297597"/>
    </source>
</evidence>
<evidence type="ECO:0000256" key="6">
    <source>
        <dbReference type="ARBA" id="ARBA00023014"/>
    </source>
</evidence>
<dbReference type="InterPro" id="IPR017896">
    <property type="entry name" value="4Fe4S_Fe-S-bd"/>
</dbReference>